<comment type="caution">
    <text evidence="2">The sequence shown here is derived from an EMBL/GenBank/DDBJ whole genome shotgun (WGS) entry which is preliminary data.</text>
</comment>
<accession>A0AAV9YZV9</accession>
<dbReference type="AlphaFoldDB" id="A0AAV9YZV9"/>
<feature type="region of interest" description="Disordered" evidence="1">
    <location>
        <begin position="415"/>
        <end position="529"/>
    </location>
</feature>
<evidence type="ECO:0000313" key="2">
    <source>
        <dbReference type="EMBL" id="KAK6966574.1"/>
    </source>
</evidence>
<evidence type="ECO:0000256" key="1">
    <source>
        <dbReference type="SAM" id="MobiDB-lite"/>
    </source>
</evidence>
<keyword evidence="3" id="KW-1185">Reference proteome</keyword>
<reference evidence="2 3" key="1">
    <citation type="journal article" date="2024" name="J Genomics">
        <title>Draft genome sequencing and assembly of Favolaschia claudopus CIRM-BRFM 2984 isolated from oak limbs.</title>
        <authorList>
            <person name="Navarro D."/>
            <person name="Drula E."/>
            <person name="Chaduli D."/>
            <person name="Cazenave R."/>
            <person name="Ahrendt S."/>
            <person name="Wang J."/>
            <person name="Lipzen A."/>
            <person name="Daum C."/>
            <person name="Barry K."/>
            <person name="Grigoriev I.V."/>
            <person name="Favel A."/>
            <person name="Rosso M.N."/>
            <person name="Martin F."/>
        </authorList>
    </citation>
    <scope>NUCLEOTIDE SEQUENCE [LARGE SCALE GENOMIC DNA]</scope>
    <source>
        <strain evidence="2 3">CIRM-BRFM 2984</strain>
    </source>
</reference>
<feature type="compositionally biased region" description="Polar residues" evidence="1">
    <location>
        <begin position="80"/>
        <end position="96"/>
    </location>
</feature>
<gene>
    <name evidence="2" type="ORF">R3P38DRAFT_3245859</name>
</gene>
<feature type="compositionally biased region" description="Basic residues" evidence="1">
    <location>
        <begin position="515"/>
        <end position="529"/>
    </location>
</feature>
<feature type="compositionally biased region" description="Basic and acidic residues" evidence="1">
    <location>
        <begin position="445"/>
        <end position="459"/>
    </location>
</feature>
<protein>
    <submittedName>
        <fullName evidence="2">Uncharacterized protein</fullName>
    </submittedName>
</protein>
<feature type="region of interest" description="Disordered" evidence="1">
    <location>
        <begin position="170"/>
        <end position="224"/>
    </location>
</feature>
<feature type="region of interest" description="Disordered" evidence="1">
    <location>
        <begin position="257"/>
        <end position="318"/>
    </location>
</feature>
<proteinExistence type="predicted"/>
<feature type="compositionally biased region" description="Low complexity" evidence="1">
    <location>
        <begin position="284"/>
        <end position="318"/>
    </location>
</feature>
<feature type="region of interest" description="Disordered" evidence="1">
    <location>
        <begin position="43"/>
        <end position="96"/>
    </location>
</feature>
<sequence length="529" mass="58329">MPGPHLAARQHPAFDTTSSSTSSSLAPHLRRTHPIYTGAFSPFPHPCSLQPQRTPPVPLDPSKGTSALRRRDQRAPSPTLLPTNSMTGPRTPTNTPHRLRRIRLALPMGHEIKVAMRERRVGGASSRLRASHARLIRSHVLLVSTSLQSPQTRCLKRNMRTIRPPLAPRHAVRLRPPRPPHIQPLISFTIPSTHARGRRPSSSSSISTSASPPHLRVRIEKNGDGDKVGVTRLVLKQQAHTTRSRARRCQDLMQVSLPFPRPTIQGSTNQEYAPTTPLPPSPPSALSQPPGLPAPSEMAAASASAAAPPRLPSSSSSAHARAFSSQISFSLSYPAPIEMGTQMRARRECTPHPQSHQHQPHITAHLWGPCSVLDAPPSAINAQRISLGHHTRRRPSCRASVPRAVVHVHHGDPPHLPHHCPDPHPTFLRPPGPAHPHSYPQYRARRPDAGREYLPRERQGWIGVKAARSTPPHTRNRRRSGRLSASRPPTITTPHPIPSPPSPPPVAHQPNTRIAHQRRRRAQRPFHKT</sequence>
<dbReference type="Proteomes" id="UP001362999">
    <property type="component" value="Unassembled WGS sequence"/>
</dbReference>
<name>A0AAV9YZV9_9AGAR</name>
<organism evidence="2 3">
    <name type="scientific">Favolaschia claudopus</name>
    <dbReference type="NCBI Taxonomy" id="2862362"/>
    <lineage>
        <taxon>Eukaryota</taxon>
        <taxon>Fungi</taxon>
        <taxon>Dikarya</taxon>
        <taxon>Basidiomycota</taxon>
        <taxon>Agaricomycotina</taxon>
        <taxon>Agaricomycetes</taxon>
        <taxon>Agaricomycetidae</taxon>
        <taxon>Agaricales</taxon>
        <taxon>Marasmiineae</taxon>
        <taxon>Mycenaceae</taxon>
        <taxon>Favolaschia</taxon>
    </lineage>
</organism>
<evidence type="ECO:0000313" key="3">
    <source>
        <dbReference type="Proteomes" id="UP001362999"/>
    </source>
</evidence>
<feature type="compositionally biased region" description="Pro residues" evidence="1">
    <location>
        <begin position="495"/>
        <end position="507"/>
    </location>
</feature>
<feature type="region of interest" description="Disordered" evidence="1">
    <location>
        <begin position="1"/>
        <end position="27"/>
    </location>
</feature>
<dbReference type="EMBL" id="JAWWNJ010000265">
    <property type="protein sequence ID" value="KAK6966574.1"/>
    <property type="molecule type" value="Genomic_DNA"/>
</dbReference>
<feature type="compositionally biased region" description="Low complexity" evidence="1">
    <location>
        <begin position="200"/>
        <end position="213"/>
    </location>
</feature>